<evidence type="ECO:0000313" key="2">
    <source>
        <dbReference type="Proteomes" id="UP000828048"/>
    </source>
</evidence>
<reference evidence="1 2" key="1">
    <citation type="journal article" date="2021" name="Hortic Res">
        <title>High-quality reference genome and annotation aids understanding of berry development for evergreen blueberry (Vaccinium darrowii).</title>
        <authorList>
            <person name="Yu J."/>
            <person name="Hulse-Kemp A.M."/>
            <person name="Babiker E."/>
            <person name="Staton M."/>
        </authorList>
    </citation>
    <scope>NUCLEOTIDE SEQUENCE [LARGE SCALE GENOMIC DNA]</scope>
    <source>
        <strain evidence="2">cv. NJ 8807/NJ 8810</strain>
        <tissue evidence="1">Young leaf</tissue>
    </source>
</reference>
<gene>
    <name evidence="1" type="ORF">Vadar_001691</name>
</gene>
<evidence type="ECO:0000313" key="1">
    <source>
        <dbReference type="EMBL" id="KAH7850697.1"/>
    </source>
</evidence>
<sequence>MWWERHREKLMLQETCYFDWQNLIAEASRRGFFGQEELQWDSYKILSEQLEQEWLESIEVRRRTTRVKGDKNVPKSLLQDVWLTDEDKDVEFDSRSGN</sequence>
<dbReference type="Proteomes" id="UP000828048">
    <property type="component" value="Chromosome 8"/>
</dbReference>
<name>A0ACB7YBN7_9ERIC</name>
<protein>
    <submittedName>
        <fullName evidence="1">Uncharacterized protein</fullName>
    </submittedName>
</protein>
<dbReference type="EMBL" id="CM037158">
    <property type="protein sequence ID" value="KAH7850697.1"/>
    <property type="molecule type" value="Genomic_DNA"/>
</dbReference>
<proteinExistence type="predicted"/>
<accession>A0ACB7YBN7</accession>
<organism evidence="1 2">
    <name type="scientific">Vaccinium darrowii</name>
    <dbReference type="NCBI Taxonomy" id="229202"/>
    <lineage>
        <taxon>Eukaryota</taxon>
        <taxon>Viridiplantae</taxon>
        <taxon>Streptophyta</taxon>
        <taxon>Embryophyta</taxon>
        <taxon>Tracheophyta</taxon>
        <taxon>Spermatophyta</taxon>
        <taxon>Magnoliopsida</taxon>
        <taxon>eudicotyledons</taxon>
        <taxon>Gunneridae</taxon>
        <taxon>Pentapetalae</taxon>
        <taxon>asterids</taxon>
        <taxon>Ericales</taxon>
        <taxon>Ericaceae</taxon>
        <taxon>Vaccinioideae</taxon>
        <taxon>Vaccinieae</taxon>
        <taxon>Vaccinium</taxon>
    </lineage>
</organism>
<comment type="caution">
    <text evidence="1">The sequence shown here is derived from an EMBL/GenBank/DDBJ whole genome shotgun (WGS) entry which is preliminary data.</text>
</comment>
<keyword evidence="2" id="KW-1185">Reference proteome</keyword>